<protein>
    <recommendedName>
        <fullName evidence="2">SH3b domain-containing protein</fullName>
    </recommendedName>
</protein>
<accession>A0A3L7JC26</accession>
<dbReference type="SMART" id="SM00287">
    <property type="entry name" value="SH3b"/>
    <property type="match status" value="1"/>
</dbReference>
<feature type="region of interest" description="Disordered" evidence="1">
    <location>
        <begin position="30"/>
        <end position="63"/>
    </location>
</feature>
<gene>
    <name evidence="3" type="ORF">D8780_01550</name>
</gene>
<comment type="caution">
    <text evidence="3">The sequence shown here is derived from an EMBL/GenBank/DDBJ whole genome shotgun (WGS) entry which is preliminary data.</text>
</comment>
<proteinExistence type="predicted"/>
<evidence type="ECO:0000256" key="1">
    <source>
        <dbReference type="SAM" id="MobiDB-lite"/>
    </source>
</evidence>
<dbReference type="Gene3D" id="2.30.30.40">
    <property type="entry name" value="SH3 Domains"/>
    <property type="match status" value="1"/>
</dbReference>
<sequence length="219" mass="24163">MAVQKRFYLIIGAVLFFALTREDDNPVEQKIVQPAKTEPEFQPRSSPPRPAPPRATDTKPTRNESLLHALLSDDKDDKGRQPTAPSIIGKAATTILYATTRLNVRNGPSTSNQVVGLLQDGTRITVGPSDGKWRQIATGFYEGAWVHGDYLADELVRQPAQIPARLVQTQPQRTGPIRSPMTGRCDCPYDRARNGSRCGGRSAYSRPGGRSPRCYFSDQ</sequence>
<reference evidence="3 4" key="1">
    <citation type="submission" date="2018-10" db="EMBL/GenBank/DDBJ databases">
        <title>Notoacmeibacter sp. M2BS9Y-3-1, whole genome shotgun sequence.</title>
        <authorList>
            <person name="Tuo L."/>
        </authorList>
    </citation>
    <scope>NUCLEOTIDE SEQUENCE [LARGE SCALE GENOMIC DNA]</scope>
    <source>
        <strain evidence="3 4">M2BS9Y-3-1</strain>
    </source>
</reference>
<keyword evidence="4" id="KW-1185">Reference proteome</keyword>
<dbReference type="EMBL" id="RCWN01000001">
    <property type="protein sequence ID" value="RLQ87091.1"/>
    <property type="molecule type" value="Genomic_DNA"/>
</dbReference>
<feature type="domain" description="SH3b" evidence="2">
    <location>
        <begin position="91"/>
        <end position="155"/>
    </location>
</feature>
<dbReference type="Pfam" id="PF08239">
    <property type="entry name" value="SH3_3"/>
    <property type="match status" value="1"/>
</dbReference>
<evidence type="ECO:0000259" key="2">
    <source>
        <dbReference type="PROSITE" id="PS51781"/>
    </source>
</evidence>
<dbReference type="RefSeq" id="WP_121644059.1">
    <property type="nucleotide sequence ID" value="NZ_RCWN01000001.1"/>
</dbReference>
<evidence type="ECO:0000313" key="4">
    <source>
        <dbReference type="Proteomes" id="UP000281094"/>
    </source>
</evidence>
<dbReference type="InterPro" id="IPR003646">
    <property type="entry name" value="SH3-like_bac-type"/>
</dbReference>
<name>A0A3L7JC26_9HYPH</name>
<evidence type="ECO:0000313" key="3">
    <source>
        <dbReference type="EMBL" id="RLQ87091.1"/>
    </source>
</evidence>
<dbReference type="Proteomes" id="UP000281094">
    <property type="component" value="Unassembled WGS sequence"/>
</dbReference>
<organism evidence="3 4">
    <name type="scientific">Notoacmeibacter ruber</name>
    <dbReference type="NCBI Taxonomy" id="2670375"/>
    <lineage>
        <taxon>Bacteria</taxon>
        <taxon>Pseudomonadati</taxon>
        <taxon>Pseudomonadota</taxon>
        <taxon>Alphaproteobacteria</taxon>
        <taxon>Hyphomicrobiales</taxon>
        <taxon>Notoacmeibacteraceae</taxon>
        <taxon>Notoacmeibacter</taxon>
    </lineage>
</organism>
<dbReference type="AlphaFoldDB" id="A0A3L7JC26"/>
<feature type="region of interest" description="Disordered" evidence="1">
    <location>
        <begin position="196"/>
        <end position="219"/>
    </location>
</feature>
<dbReference type="PROSITE" id="PS51781">
    <property type="entry name" value="SH3B"/>
    <property type="match status" value="1"/>
</dbReference>